<proteinExistence type="predicted"/>
<keyword evidence="3" id="KW-1185">Reference proteome</keyword>
<comment type="caution">
    <text evidence="2">The sequence shown here is derived from an EMBL/GenBank/DDBJ whole genome shotgun (WGS) entry which is preliminary data.</text>
</comment>
<dbReference type="Proteomes" id="UP001313282">
    <property type="component" value="Unassembled WGS sequence"/>
</dbReference>
<accession>A0AAN8MKZ2</accession>
<sequence length="175" mass="19163">MMSIPRQLTETDIRFKKLLDATPMPKSVQLVYESLSRPKQPGQCGLGNTPNRSPHHELNKGLVVATKDLAHPCMKVGSSPSSVDRAPTLRTSLQSDNISIGSKGTAKAHRGGNFKKLIARAKDTNEIGSGTRTTGTKTASHRRRSNRQSGARDYWVLGSRRKTPVYNEMILSKGP</sequence>
<protein>
    <submittedName>
        <fullName evidence="2">Uncharacterized protein</fullName>
    </submittedName>
</protein>
<evidence type="ECO:0000256" key="1">
    <source>
        <dbReference type="SAM" id="MobiDB-lite"/>
    </source>
</evidence>
<name>A0AAN8MKZ2_9PEZI</name>
<feature type="compositionally biased region" description="Polar residues" evidence="1">
    <location>
        <begin position="126"/>
        <end position="138"/>
    </location>
</feature>
<evidence type="ECO:0000313" key="3">
    <source>
        <dbReference type="Proteomes" id="UP001313282"/>
    </source>
</evidence>
<organism evidence="2 3">
    <name type="scientific">Orbilia javanica</name>
    <dbReference type="NCBI Taxonomy" id="47235"/>
    <lineage>
        <taxon>Eukaryota</taxon>
        <taxon>Fungi</taxon>
        <taxon>Dikarya</taxon>
        <taxon>Ascomycota</taxon>
        <taxon>Pezizomycotina</taxon>
        <taxon>Orbiliomycetes</taxon>
        <taxon>Orbiliales</taxon>
        <taxon>Orbiliaceae</taxon>
        <taxon>Orbilia</taxon>
    </lineage>
</organism>
<dbReference type="AlphaFoldDB" id="A0AAN8MKZ2"/>
<feature type="region of interest" description="Disordered" evidence="1">
    <location>
        <begin position="36"/>
        <end position="55"/>
    </location>
</feature>
<evidence type="ECO:0000313" key="2">
    <source>
        <dbReference type="EMBL" id="KAK6329840.1"/>
    </source>
</evidence>
<feature type="region of interest" description="Disordered" evidence="1">
    <location>
        <begin position="126"/>
        <end position="152"/>
    </location>
</feature>
<reference evidence="2 3" key="1">
    <citation type="submission" date="2019-10" db="EMBL/GenBank/DDBJ databases">
        <authorList>
            <person name="Palmer J.M."/>
        </authorList>
    </citation>
    <scope>NUCLEOTIDE SEQUENCE [LARGE SCALE GENOMIC DNA]</scope>
    <source>
        <strain evidence="2 3">TWF718</strain>
    </source>
</reference>
<dbReference type="EMBL" id="JAVHNR010000012">
    <property type="protein sequence ID" value="KAK6329840.1"/>
    <property type="molecule type" value="Genomic_DNA"/>
</dbReference>
<gene>
    <name evidence="2" type="ORF">TWF718_003273</name>
</gene>